<feature type="coiled-coil region" evidence="1">
    <location>
        <begin position="1"/>
        <end position="49"/>
    </location>
</feature>
<accession>A0A8J2KNP5</accession>
<name>A0A8J2KNP5_9HEXA</name>
<gene>
    <name evidence="2" type="ORF">AFUS01_LOCUS31600</name>
</gene>
<dbReference type="AlphaFoldDB" id="A0A8J2KNP5"/>
<evidence type="ECO:0000313" key="2">
    <source>
        <dbReference type="EMBL" id="CAG7821251.1"/>
    </source>
</evidence>
<reference evidence="2" key="1">
    <citation type="submission" date="2021-06" db="EMBL/GenBank/DDBJ databases">
        <authorList>
            <person name="Hodson N. C."/>
            <person name="Mongue J. A."/>
            <person name="Jaron S. K."/>
        </authorList>
    </citation>
    <scope>NUCLEOTIDE SEQUENCE</scope>
</reference>
<comment type="caution">
    <text evidence="2">The sequence shown here is derived from an EMBL/GenBank/DDBJ whole genome shotgun (WGS) entry which is preliminary data.</text>
</comment>
<protein>
    <submittedName>
        <fullName evidence="2">Uncharacterized protein</fullName>
    </submittedName>
</protein>
<dbReference type="Proteomes" id="UP000708208">
    <property type="component" value="Unassembled WGS sequence"/>
</dbReference>
<keyword evidence="3" id="KW-1185">Reference proteome</keyword>
<evidence type="ECO:0000313" key="3">
    <source>
        <dbReference type="Proteomes" id="UP000708208"/>
    </source>
</evidence>
<sequence>MEEYEARGDELENVKGSLKSEILTLQTKNHELRKEVEITSMRIDRLARKSNLMIYGFAEISGETKTHLQKI</sequence>
<dbReference type="EMBL" id="CAJVCH010504805">
    <property type="protein sequence ID" value="CAG7821251.1"/>
    <property type="molecule type" value="Genomic_DNA"/>
</dbReference>
<proteinExistence type="predicted"/>
<evidence type="ECO:0000256" key="1">
    <source>
        <dbReference type="SAM" id="Coils"/>
    </source>
</evidence>
<keyword evidence="1" id="KW-0175">Coiled coil</keyword>
<organism evidence="2 3">
    <name type="scientific">Allacma fusca</name>
    <dbReference type="NCBI Taxonomy" id="39272"/>
    <lineage>
        <taxon>Eukaryota</taxon>
        <taxon>Metazoa</taxon>
        <taxon>Ecdysozoa</taxon>
        <taxon>Arthropoda</taxon>
        <taxon>Hexapoda</taxon>
        <taxon>Collembola</taxon>
        <taxon>Symphypleona</taxon>
        <taxon>Sminthuridae</taxon>
        <taxon>Allacma</taxon>
    </lineage>
</organism>